<evidence type="ECO:0000313" key="1">
    <source>
        <dbReference type="EMBL" id="KAK1334436.1"/>
    </source>
</evidence>
<dbReference type="AlphaFoldDB" id="A0AA40HNF9"/>
<reference evidence="1" key="1">
    <citation type="submission" date="2023-06" db="EMBL/GenBank/DDBJ databases">
        <title>Reference genome for the Northern bat (Eptesicus nilssonii), a most northern bat species.</title>
        <authorList>
            <person name="Laine V.N."/>
            <person name="Pulliainen A.T."/>
            <person name="Lilley T.M."/>
        </authorList>
    </citation>
    <scope>NUCLEOTIDE SEQUENCE</scope>
    <source>
        <strain evidence="1">BLF_Eptnil</strain>
        <tissue evidence="1">Kidney</tissue>
    </source>
</reference>
<dbReference type="EMBL" id="JAULJE010000015">
    <property type="protein sequence ID" value="KAK1334436.1"/>
    <property type="molecule type" value="Genomic_DNA"/>
</dbReference>
<protein>
    <submittedName>
        <fullName evidence="1">Uncharacterized protein</fullName>
    </submittedName>
</protein>
<evidence type="ECO:0000313" key="2">
    <source>
        <dbReference type="Proteomes" id="UP001177744"/>
    </source>
</evidence>
<dbReference type="Proteomes" id="UP001177744">
    <property type="component" value="Unassembled WGS sequence"/>
</dbReference>
<proteinExistence type="predicted"/>
<comment type="caution">
    <text evidence="1">The sequence shown here is derived from an EMBL/GenBank/DDBJ whole genome shotgun (WGS) entry which is preliminary data.</text>
</comment>
<accession>A0AA40HNF9</accession>
<name>A0AA40HNF9_CNENI</name>
<gene>
    <name evidence="1" type="ORF">QTO34_005441</name>
</gene>
<keyword evidence="2" id="KW-1185">Reference proteome</keyword>
<organism evidence="1 2">
    <name type="scientific">Cnephaeus nilssonii</name>
    <name type="common">Northern bat</name>
    <name type="synonym">Eptesicus nilssonii</name>
    <dbReference type="NCBI Taxonomy" id="3371016"/>
    <lineage>
        <taxon>Eukaryota</taxon>
        <taxon>Metazoa</taxon>
        <taxon>Chordata</taxon>
        <taxon>Craniata</taxon>
        <taxon>Vertebrata</taxon>
        <taxon>Euteleostomi</taxon>
        <taxon>Mammalia</taxon>
        <taxon>Eutheria</taxon>
        <taxon>Laurasiatheria</taxon>
        <taxon>Chiroptera</taxon>
        <taxon>Yangochiroptera</taxon>
        <taxon>Vespertilionidae</taxon>
        <taxon>Cnephaeus</taxon>
    </lineage>
</organism>
<sequence length="156" mass="17485">MCVHHAALVLNSPPLSLTSWKSNGRVLGGRRLLYASEKEQSVPAEGSPTTLLQNILLHIIIKKKKKQKKKKKKQATSLFLAFFFSLSLNLCREMGVNYCTLSSDIWAGDQGAGHELVVKHRLIIMLLISVRHTLPLNSLPFILRNTKLECLVEKGK</sequence>